<evidence type="ECO:0000313" key="2">
    <source>
        <dbReference type="Proteomes" id="UP000078316"/>
    </source>
</evidence>
<proteinExistence type="predicted"/>
<protein>
    <submittedName>
        <fullName evidence="1">Uncharacterized protein</fullName>
    </submittedName>
</protein>
<dbReference type="EMBL" id="LWHQ01000016">
    <property type="protein sequence ID" value="OAS25602.1"/>
    <property type="molecule type" value="Genomic_DNA"/>
</dbReference>
<reference evidence="1 2" key="1">
    <citation type="submission" date="2016-04" db="EMBL/GenBank/DDBJ databases">
        <authorList>
            <person name="Evans L.H."/>
            <person name="Alamgir A."/>
            <person name="Owens N."/>
            <person name="Weber N.D."/>
            <person name="Virtaneva K."/>
            <person name="Barbian K."/>
            <person name="Babar A."/>
            <person name="Rosenke K."/>
        </authorList>
    </citation>
    <scope>NUCLEOTIDE SEQUENCE [LARGE SCALE GENOMIC DNA]</scope>
    <source>
        <strain evidence="1 2">PMB02</strain>
    </source>
</reference>
<gene>
    <name evidence="1" type="ORF">A5481_09665</name>
</gene>
<dbReference type="STRING" id="427683.A5481_09665"/>
<evidence type="ECO:0000313" key="1">
    <source>
        <dbReference type="EMBL" id="OAS25602.1"/>
    </source>
</evidence>
<name>A0A179SF67_9HYPH</name>
<dbReference type="Proteomes" id="UP000078316">
    <property type="component" value="Unassembled WGS sequence"/>
</dbReference>
<organism evidence="1 2">
    <name type="scientific">Methylobacterium platani</name>
    <dbReference type="NCBI Taxonomy" id="427683"/>
    <lineage>
        <taxon>Bacteria</taxon>
        <taxon>Pseudomonadati</taxon>
        <taxon>Pseudomonadota</taxon>
        <taxon>Alphaproteobacteria</taxon>
        <taxon>Hyphomicrobiales</taxon>
        <taxon>Methylobacteriaceae</taxon>
        <taxon>Methylobacterium</taxon>
    </lineage>
</organism>
<dbReference type="AlphaFoldDB" id="A0A179SF67"/>
<accession>A0A179SF67</accession>
<sequence>MLVGLGLSLSGMVAAVLGALTPVQGALLQEAIDVALILDAMRVLAGPGGAHDAGGRLDRACTS</sequence>
<comment type="caution">
    <text evidence="1">The sequence shown here is derived from an EMBL/GenBank/DDBJ whole genome shotgun (WGS) entry which is preliminary data.</text>
</comment>